<sequence>MNSAIWVHLHPDGCDAYPCFSSQRSHLVPCLTEPQEPHSGQYLNSIAIGLLKHSR</sequence>
<gene>
    <name evidence="1" type="ordered locus">YpsIP31758_1544</name>
</gene>
<dbReference type="AlphaFoldDB" id="A0A0U1R2X0"/>
<dbReference type="HOGENOM" id="CLU_3031570_0_0_6"/>
<organism evidence="1 2">
    <name type="scientific">Yersinia pseudotuberculosis serotype O:1b (strain IP 31758)</name>
    <dbReference type="NCBI Taxonomy" id="349747"/>
    <lineage>
        <taxon>Bacteria</taxon>
        <taxon>Pseudomonadati</taxon>
        <taxon>Pseudomonadota</taxon>
        <taxon>Gammaproteobacteria</taxon>
        <taxon>Enterobacterales</taxon>
        <taxon>Yersiniaceae</taxon>
        <taxon>Yersinia</taxon>
    </lineage>
</organism>
<dbReference type="KEGG" id="ypi:YpsIP31758_1544"/>
<reference evidence="1 2" key="1">
    <citation type="journal article" date="2007" name="PLoS Genet.">
        <title>The complete genome sequence of Yersinia pseudotuberculosis IP31758, the causative agent of Far East scarlet-like fever.</title>
        <authorList>
            <person name="Eppinger M."/>
            <person name="Rosovitz M.J."/>
            <person name="Fricke W.F."/>
            <person name="Rasko D.A."/>
            <person name="Kokorina G."/>
            <person name="Fayolle C."/>
            <person name="Lindler L.E."/>
            <person name="Carniel E."/>
            <person name="Ravel J."/>
        </authorList>
    </citation>
    <scope>NUCLEOTIDE SEQUENCE [LARGE SCALE GENOMIC DNA]</scope>
    <source>
        <strain evidence="1 2">IP 31758</strain>
    </source>
</reference>
<proteinExistence type="predicted"/>
<accession>A0A0U1R2X0</accession>
<name>A0A0U1R2X0_YERP3</name>
<protein>
    <submittedName>
        <fullName evidence="1">Uncharacterized protein</fullName>
    </submittedName>
</protein>
<evidence type="ECO:0000313" key="1">
    <source>
        <dbReference type="EMBL" id="ABS49650.1"/>
    </source>
</evidence>
<dbReference type="EMBL" id="CP000720">
    <property type="protein sequence ID" value="ABS49650.1"/>
    <property type="molecule type" value="Genomic_DNA"/>
</dbReference>
<dbReference type="Proteomes" id="UP000002412">
    <property type="component" value="Chromosome"/>
</dbReference>
<evidence type="ECO:0000313" key="2">
    <source>
        <dbReference type="Proteomes" id="UP000002412"/>
    </source>
</evidence>